<dbReference type="AlphaFoldDB" id="A0A6M9AUK6"/>
<keyword evidence="1" id="KW-1133">Transmembrane helix</keyword>
<geneLocation type="mitochondrion" evidence="2"/>
<feature type="transmembrane region" description="Helical" evidence="1">
    <location>
        <begin position="35"/>
        <end position="54"/>
    </location>
</feature>
<organism evidence="2">
    <name type="scientific">Allorhynchium sp. YN</name>
    <dbReference type="NCBI Taxonomy" id="2742724"/>
    <lineage>
        <taxon>Eukaryota</taxon>
        <taxon>Metazoa</taxon>
        <taxon>Ecdysozoa</taxon>
        <taxon>Arthropoda</taxon>
        <taxon>Hexapoda</taxon>
        <taxon>Insecta</taxon>
        <taxon>Pterygota</taxon>
        <taxon>Neoptera</taxon>
        <taxon>Endopterygota</taxon>
        <taxon>Hymenoptera</taxon>
        <taxon>Apocrita</taxon>
        <taxon>Aculeata</taxon>
        <taxon>Vespoidea</taxon>
        <taxon>Vespidae</taxon>
        <taxon>Vespidae incertae sedis</taxon>
        <taxon>Allorhynchium</taxon>
    </lineage>
</organism>
<reference evidence="2" key="1">
    <citation type="submission" date="2018-10" db="EMBL/GenBank/DDBJ databases">
        <title>Mitochondrial genome of four interrelated genera and Comparative analysis in the family Vespidae (Hymenoptera: Vespidae).</title>
        <authorList>
            <person name="Zhang Q.-H."/>
            <person name="Li T.-J."/>
        </authorList>
    </citation>
    <scope>NUCLEOTIDE SEQUENCE</scope>
</reference>
<feature type="transmembrane region" description="Helical" evidence="1">
    <location>
        <begin position="60"/>
        <end position="81"/>
    </location>
</feature>
<dbReference type="EMBL" id="MK051022">
    <property type="protein sequence ID" value="QKK69217.1"/>
    <property type="molecule type" value="Genomic_DNA"/>
</dbReference>
<proteinExistence type="predicted"/>
<dbReference type="RefSeq" id="YP_009859736.1">
    <property type="nucleotide sequence ID" value="NC_048882.1"/>
</dbReference>
<sequence length="181" mass="21561">MNKSIIFMFYSIFSSLMLSILIFLILMKKLTAMELFTWLILYSIISALNTTKIFNSTFFSYLTFFMMTGGLLVLFSLILTFMAEETKISKKNLFLKFLIIMLMTSFIFYTFTNKEFLMNLNYLFNKNNLIQQDINLFMPNFNIVNYKNIKFNIFLILLVLLLMIFVTKIIFKIKKPMKKLI</sequence>
<protein>
    <submittedName>
        <fullName evidence="2">NADH dehydrogenase subunit 6</fullName>
    </submittedName>
</protein>
<keyword evidence="1" id="KW-0472">Membrane</keyword>
<feature type="transmembrane region" description="Helical" evidence="1">
    <location>
        <begin position="93"/>
        <end position="111"/>
    </location>
</feature>
<feature type="transmembrane region" description="Helical" evidence="1">
    <location>
        <begin position="151"/>
        <end position="171"/>
    </location>
</feature>
<dbReference type="CTD" id="4541"/>
<evidence type="ECO:0000313" key="2">
    <source>
        <dbReference type="EMBL" id="QKK69217.1"/>
    </source>
</evidence>
<gene>
    <name evidence="2" type="primary">ND6</name>
</gene>
<keyword evidence="1" id="KW-0812">Transmembrane</keyword>
<feature type="transmembrane region" description="Helical" evidence="1">
    <location>
        <begin position="6"/>
        <end position="26"/>
    </location>
</feature>
<name>A0A6M9AUK6_9HYME</name>
<evidence type="ECO:0000256" key="1">
    <source>
        <dbReference type="SAM" id="Phobius"/>
    </source>
</evidence>
<dbReference type="GeneID" id="55631310"/>
<accession>A0A6M9AUK6</accession>
<keyword evidence="2" id="KW-0496">Mitochondrion</keyword>